<keyword evidence="2" id="KW-0472">Membrane</keyword>
<reference evidence="3" key="1">
    <citation type="journal article" date="2015" name="Nature">
        <title>Complex archaea that bridge the gap between prokaryotes and eukaryotes.</title>
        <authorList>
            <person name="Spang A."/>
            <person name="Saw J.H."/>
            <person name="Jorgensen S.L."/>
            <person name="Zaremba-Niedzwiedzka K."/>
            <person name="Martijn J."/>
            <person name="Lind A.E."/>
            <person name="van Eijk R."/>
            <person name="Schleper C."/>
            <person name="Guy L."/>
            <person name="Ettema T.J."/>
        </authorList>
    </citation>
    <scope>NUCLEOTIDE SEQUENCE</scope>
</reference>
<gene>
    <name evidence="3" type="ORF">LCGC14_0454000</name>
</gene>
<sequence>MNLKKLENQRKVSKINRKTLLIIFIGLSQIVMLGSVFEIQETNALQVSNPDIDNIVIDLGKTNVYHKPDIFYFDIKNDDNAFITVYPRAKVLNLTNWQQNFTIEWNEKSVWLPPNATFRFVPNIIFEVDLSYNYTIHFIFEATQEINHQDIHYASRGDITTFNILTIKDGHAFTLRTTDQANYQRLSQINIKYGGNYSQGYNWQTIRTMRQSYYSSIFQAGWYEIIAVDIKTGLSKQEIFRLTESKELNIVYEIIKFSSLVINKPDSVNSPLNFYFEVENNYLEIDGIDVVFQISSHDNKRQQLRQTIPFFKEGVIDGNLSFMLDWRSGEYLFEAKIMLGEKIYSEENTTISMSFDFFENLIHDPITPYLIIGFTFVIGTLSGIGLFYSVLILKKEDSVLRIRYRKYKEDRLERKKLQLETKEEPKPKKNRLKNYLSSKLPFEIKKKEKQEEEKENDNET</sequence>
<evidence type="ECO:0000313" key="3">
    <source>
        <dbReference type="EMBL" id="KKN68175.1"/>
    </source>
</evidence>
<evidence type="ECO:0000256" key="2">
    <source>
        <dbReference type="SAM" id="Phobius"/>
    </source>
</evidence>
<keyword evidence="2" id="KW-1133">Transmembrane helix</keyword>
<name>A0A0F9SGZ3_9ZZZZ</name>
<feature type="region of interest" description="Disordered" evidence="1">
    <location>
        <begin position="418"/>
        <end position="460"/>
    </location>
</feature>
<feature type="compositionally biased region" description="Basic and acidic residues" evidence="1">
    <location>
        <begin position="442"/>
        <end position="452"/>
    </location>
</feature>
<evidence type="ECO:0000256" key="1">
    <source>
        <dbReference type="SAM" id="MobiDB-lite"/>
    </source>
</evidence>
<feature type="transmembrane region" description="Helical" evidence="2">
    <location>
        <begin position="369"/>
        <end position="393"/>
    </location>
</feature>
<dbReference type="EMBL" id="LAZR01000456">
    <property type="protein sequence ID" value="KKN68175.1"/>
    <property type="molecule type" value="Genomic_DNA"/>
</dbReference>
<dbReference type="AlphaFoldDB" id="A0A0F9SGZ3"/>
<feature type="transmembrane region" description="Helical" evidence="2">
    <location>
        <begin position="20"/>
        <end position="37"/>
    </location>
</feature>
<proteinExistence type="predicted"/>
<comment type="caution">
    <text evidence="3">The sequence shown here is derived from an EMBL/GenBank/DDBJ whole genome shotgun (WGS) entry which is preliminary data.</text>
</comment>
<protein>
    <submittedName>
        <fullName evidence="3">Uncharacterized protein</fullName>
    </submittedName>
</protein>
<keyword evidence="2" id="KW-0812">Transmembrane</keyword>
<feature type="compositionally biased region" description="Basic and acidic residues" evidence="1">
    <location>
        <begin position="418"/>
        <end position="427"/>
    </location>
</feature>
<accession>A0A0F9SGZ3</accession>
<organism evidence="3">
    <name type="scientific">marine sediment metagenome</name>
    <dbReference type="NCBI Taxonomy" id="412755"/>
    <lineage>
        <taxon>unclassified sequences</taxon>
        <taxon>metagenomes</taxon>
        <taxon>ecological metagenomes</taxon>
    </lineage>
</organism>